<keyword evidence="4" id="KW-1015">Disulfide bond</keyword>
<keyword evidence="2 3" id="KW-0186">Copper</keyword>
<organism evidence="7 8">
    <name type="scientific">Parapedobacter indicus</name>
    <dbReference type="NCBI Taxonomy" id="1477437"/>
    <lineage>
        <taxon>Bacteria</taxon>
        <taxon>Pseudomonadati</taxon>
        <taxon>Bacteroidota</taxon>
        <taxon>Sphingobacteriia</taxon>
        <taxon>Sphingobacteriales</taxon>
        <taxon>Sphingobacteriaceae</taxon>
        <taxon>Parapedobacter</taxon>
    </lineage>
</organism>
<keyword evidence="5" id="KW-0732">Signal</keyword>
<feature type="domain" description="Thioredoxin" evidence="6">
    <location>
        <begin position="47"/>
        <end position="211"/>
    </location>
</feature>
<feature type="binding site" evidence="3">
    <location>
        <position position="85"/>
    </location>
    <ligand>
        <name>Cu cation</name>
        <dbReference type="ChEBI" id="CHEBI:23378"/>
    </ligand>
</feature>
<keyword evidence="8" id="KW-1185">Reference proteome</keyword>
<proteinExistence type="inferred from homology"/>
<dbReference type="OrthoDB" id="9811998at2"/>
<dbReference type="InterPro" id="IPR013766">
    <property type="entry name" value="Thioredoxin_domain"/>
</dbReference>
<feature type="binding site" evidence="3">
    <location>
        <position position="89"/>
    </location>
    <ligand>
        <name>Cu cation</name>
        <dbReference type="ChEBI" id="CHEBI:23378"/>
    </ligand>
</feature>
<reference evidence="7 8" key="1">
    <citation type="submission" date="2016-10" db="EMBL/GenBank/DDBJ databases">
        <authorList>
            <person name="de Groot N.N."/>
        </authorList>
    </citation>
    <scope>NUCLEOTIDE SEQUENCE [LARGE SCALE GENOMIC DNA]</scope>
    <source>
        <strain evidence="7 8">RK1</strain>
    </source>
</reference>
<gene>
    <name evidence="7" type="ORF">SAMN05444682_107256</name>
</gene>
<dbReference type="GO" id="GO:0046872">
    <property type="term" value="F:metal ion binding"/>
    <property type="evidence" value="ECO:0007669"/>
    <property type="project" value="UniProtKB-KW"/>
</dbReference>
<dbReference type="SUPFAM" id="SSF52833">
    <property type="entry name" value="Thioredoxin-like"/>
    <property type="match status" value="1"/>
</dbReference>
<evidence type="ECO:0000313" key="8">
    <source>
        <dbReference type="Proteomes" id="UP000198670"/>
    </source>
</evidence>
<feature type="binding site" evidence="3">
    <location>
        <position position="174"/>
    </location>
    <ligand>
        <name>Cu cation</name>
        <dbReference type="ChEBI" id="CHEBI:23378"/>
    </ligand>
</feature>
<dbReference type="InterPro" id="IPR003782">
    <property type="entry name" value="SCO1/SenC"/>
</dbReference>
<name>A0A1I3NNB1_9SPHI</name>
<dbReference type="PROSITE" id="PS51352">
    <property type="entry name" value="THIOREDOXIN_2"/>
    <property type="match status" value="1"/>
</dbReference>
<dbReference type="InterPro" id="IPR036249">
    <property type="entry name" value="Thioredoxin-like_sf"/>
</dbReference>
<dbReference type="AlphaFoldDB" id="A0A1I3NNB1"/>
<dbReference type="EMBL" id="FOQO01000007">
    <property type="protein sequence ID" value="SFJ10649.1"/>
    <property type="molecule type" value="Genomic_DNA"/>
</dbReference>
<sequence>MKITHLLACMAMAIVHAACSSGEQEKLPILGEKEYITTVREGVEHIDTVFHTVPQFRFLDQDSSWVTNETFEGKIYLADFFFTRCPTICPIMSKNLLAIARHFEGNERFAILSHTIDPKHDLPPVLKSYADKLGAPPLWHFVNGPKEEVYRLAGQEGYFSFAQEDADAPGGFNHSGAFTLVDEERRVRGVYDGTLTDSIPKVIADIEKLLDKG</sequence>
<comment type="similarity">
    <text evidence="1">Belongs to the SCO1/2 family.</text>
</comment>
<evidence type="ECO:0000259" key="6">
    <source>
        <dbReference type="PROSITE" id="PS51352"/>
    </source>
</evidence>
<dbReference type="PANTHER" id="PTHR12151">
    <property type="entry name" value="ELECTRON TRANSPORT PROTIN SCO1/SENC FAMILY MEMBER"/>
    <property type="match status" value="1"/>
</dbReference>
<evidence type="ECO:0000256" key="4">
    <source>
        <dbReference type="PIRSR" id="PIRSR603782-2"/>
    </source>
</evidence>
<dbReference type="Pfam" id="PF02630">
    <property type="entry name" value="SCO1-SenC"/>
    <property type="match status" value="1"/>
</dbReference>
<dbReference type="Gene3D" id="3.40.30.10">
    <property type="entry name" value="Glutaredoxin"/>
    <property type="match status" value="1"/>
</dbReference>
<evidence type="ECO:0000256" key="3">
    <source>
        <dbReference type="PIRSR" id="PIRSR603782-1"/>
    </source>
</evidence>
<evidence type="ECO:0000256" key="1">
    <source>
        <dbReference type="ARBA" id="ARBA00010996"/>
    </source>
</evidence>
<dbReference type="RefSeq" id="WP_090628298.1">
    <property type="nucleotide sequence ID" value="NZ_FOQO01000007.1"/>
</dbReference>
<feature type="chain" id="PRO_5011475924" evidence="5">
    <location>
        <begin position="18"/>
        <end position="213"/>
    </location>
</feature>
<evidence type="ECO:0000256" key="2">
    <source>
        <dbReference type="ARBA" id="ARBA00023008"/>
    </source>
</evidence>
<dbReference type="CDD" id="cd02968">
    <property type="entry name" value="SCO"/>
    <property type="match status" value="1"/>
</dbReference>
<protein>
    <submittedName>
        <fullName evidence="7">Protein SCO1/2</fullName>
    </submittedName>
</protein>
<keyword evidence="3" id="KW-0479">Metal-binding</keyword>
<evidence type="ECO:0000313" key="7">
    <source>
        <dbReference type="EMBL" id="SFJ10649.1"/>
    </source>
</evidence>
<dbReference type="Proteomes" id="UP000198670">
    <property type="component" value="Unassembled WGS sequence"/>
</dbReference>
<evidence type="ECO:0000256" key="5">
    <source>
        <dbReference type="SAM" id="SignalP"/>
    </source>
</evidence>
<dbReference type="PANTHER" id="PTHR12151:SF25">
    <property type="entry name" value="LINALOOL DEHYDRATASE_ISOMERASE DOMAIN-CONTAINING PROTEIN"/>
    <property type="match status" value="1"/>
</dbReference>
<dbReference type="STRING" id="1477437.SAMN05444682_107256"/>
<feature type="signal peptide" evidence="5">
    <location>
        <begin position="1"/>
        <end position="17"/>
    </location>
</feature>
<accession>A0A1I3NNB1</accession>
<feature type="disulfide bond" description="Redox-active" evidence="4">
    <location>
        <begin position="85"/>
        <end position="89"/>
    </location>
</feature>